<dbReference type="RefSeq" id="WP_034321827.1">
    <property type="nucleotide sequence ID" value="NZ_JAVIKA010000001.1"/>
</dbReference>
<dbReference type="eggNOG" id="COG2514">
    <property type="taxonomic scope" value="Bacteria"/>
</dbReference>
<dbReference type="Pfam" id="PF00903">
    <property type="entry name" value="Glyoxalase"/>
    <property type="match status" value="1"/>
</dbReference>
<evidence type="ECO:0000313" key="2">
    <source>
        <dbReference type="EMBL" id="KEP26226.1"/>
    </source>
</evidence>
<dbReference type="AlphaFoldDB" id="A0A081LAF0"/>
<dbReference type="PROSITE" id="PS51819">
    <property type="entry name" value="VOC"/>
    <property type="match status" value="1"/>
</dbReference>
<keyword evidence="3" id="KW-1185">Reference proteome</keyword>
<comment type="caution">
    <text evidence="2">The sequence shown here is derived from an EMBL/GenBank/DDBJ whole genome shotgun (WGS) entry which is preliminary data.</text>
</comment>
<dbReference type="SUPFAM" id="SSF54593">
    <property type="entry name" value="Glyoxalase/Bleomycin resistance protein/Dihydroxybiphenyl dioxygenase"/>
    <property type="match status" value="2"/>
</dbReference>
<gene>
    <name evidence="2" type="ORF">BA70_02905</name>
</gene>
<reference evidence="2 3" key="1">
    <citation type="submission" date="2012-09" db="EMBL/GenBank/DDBJ databases">
        <title>Genome Sequence of Bacillus sp. DW5-4.</title>
        <authorList>
            <person name="Lai Q."/>
            <person name="Liu Y."/>
            <person name="Shao Z."/>
        </authorList>
    </citation>
    <scope>NUCLEOTIDE SEQUENCE [LARGE SCALE GENOMIC DNA]</scope>
    <source>
        <strain evidence="2 3">DW5-4</strain>
    </source>
</reference>
<dbReference type="Proteomes" id="UP000028091">
    <property type="component" value="Unassembled WGS sequence"/>
</dbReference>
<dbReference type="EMBL" id="JOTP01000011">
    <property type="protein sequence ID" value="KEP26226.1"/>
    <property type="molecule type" value="Genomic_DNA"/>
</dbReference>
<organism evidence="2 3">
    <name type="scientific">Bacillus zhangzhouensis</name>
    <dbReference type="NCBI Taxonomy" id="1178540"/>
    <lineage>
        <taxon>Bacteria</taxon>
        <taxon>Bacillati</taxon>
        <taxon>Bacillota</taxon>
        <taxon>Bacilli</taxon>
        <taxon>Bacillales</taxon>
        <taxon>Bacillaceae</taxon>
        <taxon>Bacillus</taxon>
    </lineage>
</organism>
<evidence type="ECO:0000313" key="3">
    <source>
        <dbReference type="Proteomes" id="UP000028091"/>
    </source>
</evidence>
<feature type="domain" description="VOC" evidence="1">
    <location>
        <begin position="8"/>
        <end position="125"/>
    </location>
</feature>
<dbReference type="InterPro" id="IPR004360">
    <property type="entry name" value="Glyas_Fos-R_dOase_dom"/>
</dbReference>
<dbReference type="InterPro" id="IPR029068">
    <property type="entry name" value="Glyas_Bleomycin-R_OHBP_Dase"/>
</dbReference>
<dbReference type="OrthoDB" id="9792626at2"/>
<sequence>MKTIEQLRLGVTELHVSNFERSLPFYTDILGFTILEQTESAVTLGSNAKEPILLLKEDAQLKEKPDHEPGLYHFAVLLPTRKNLGTWLAHVIKKGYPLIGASDHFFSEAIYLSDPDGIGVEIYADRPEDLWVGEHGELKGGGNAPLDGDGLLQEAADSTWEGLPAGTVMGHLHFHLNPEEADPFYVNTLGFHIRMAPPASIFIAAGVYHHHLAFNAWGRGRKGAIDPRFSGIRSYTLVFPEEADRQSVVERLTKAGVDVKTTGKSNEFVDPFGVLVRLQIEETDKKEGAEYGQTHRS</sequence>
<dbReference type="InterPro" id="IPR037523">
    <property type="entry name" value="VOC_core"/>
</dbReference>
<dbReference type="PANTHER" id="PTHR43279">
    <property type="entry name" value="CATECHOL-2,3-DIOXYGENASE"/>
    <property type="match status" value="1"/>
</dbReference>
<dbReference type="Gene3D" id="3.10.180.10">
    <property type="entry name" value="2,3-Dihydroxybiphenyl 1,2-Dioxygenase, domain 1"/>
    <property type="match status" value="2"/>
</dbReference>
<name>A0A081LAF0_9BACI</name>
<dbReference type="PANTHER" id="PTHR43279:SF1">
    <property type="entry name" value="CATECHOL-2,3-DIOXYGENASE"/>
    <property type="match status" value="1"/>
</dbReference>
<accession>A0A081LAF0</accession>
<evidence type="ECO:0000259" key="1">
    <source>
        <dbReference type="PROSITE" id="PS51819"/>
    </source>
</evidence>
<proteinExistence type="predicted"/>
<protein>
    <submittedName>
        <fullName evidence="2">Glyoxalase</fullName>
    </submittedName>
</protein>